<dbReference type="InterPro" id="IPR015883">
    <property type="entry name" value="Glyco_hydro_20_cat"/>
</dbReference>
<feature type="region of interest" description="Disordered" evidence="4">
    <location>
        <begin position="581"/>
        <end position="600"/>
    </location>
</feature>
<protein>
    <submittedName>
        <fullName evidence="8">Beta-N-acetylhexosaminidase</fullName>
    </submittedName>
</protein>
<dbReference type="SUPFAM" id="SSF51445">
    <property type="entry name" value="(Trans)glycosidases"/>
    <property type="match status" value="1"/>
</dbReference>
<dbReference type="InterPro" id="IPR029018">
    <property type="entry name" value="Hex-like_dom2"/>
</dbReference>
<evidence type="ECO:0000256" key="5">
    <source>
        <dbReference type="SAM" id="SignalP"/>
    </source>
</evidence>
<reference evidence="8" key="2">
    <citation type="submission" date="2021-04" db="EMBL/GenBank/DDBJ databases">
        <authorList>
            <person name="Gilroy R."/>
        </authorList>
    </citation>
    <scope>NUCLEOTIDE SEQUENCE</scope>
    <source>
        <strain evidence="8">ChiGjej4B4-7305</strain>
    </source>
</reference>
<dbReference type="PANTHER" id="PTHR43678">
    <property type="entry name" value="PUTATIVE (AFU_ORTHOLOGUE AFUA_2G00640)-RELATED"/>
    <property type="match status" value="1"/>
</dbReference>
<dbReference type="PANTHER" id="PTHR43678:SF1">
    <property type="entry name" value="BETA-N-ACETYLHEXOSAMINIDASE"/>
    <property type="match status" value="1"/>
</dbReference>
<feature type="domain" description="Glycoside hydrolase family 20 catalytic" evidence="6">
    <location>
        <begin position="210"/>
        <end position="470"/>
    </location>
</feature>
<dbReference type="Pfam" id="PF00728">
    <property type="entry name" value="Glyco_hydro_20"/>
    <property type="match status" value="1"/>
</dbReference>
<proteinExistence type="inferred from homology"/>
<feature type="chain" id="PRO_5038781561" evidence="5">
    <location>
        <begin position="29"/>
        <end position="1062"/>
    </location>
</feature>
<comment type="similarity">
    <text evidence="1">Belongs to the glycosyl hydrolase 20 family.</text>
</comment>
<dbReference type="Proteomes" id="UP000824037">
    <property type="component" value="Unassembled WGS sequence"/>
</dbReference>
<dbReference type="AlphaFoldDB" id="A0A9D2EGT4"/>
<dbReference type="InterPro" id="IPR015882">
    <property type="entry name" value="HEX_bac_N"/>
</dbReference>
<dbReference type="Pfam" id="PF02838">
    <property type="entry name" value="Glyco_hydro_20b"/>
    <property type="match status" value="1"/>
</dbReference>
<evidence type="ECO:0000259" key="7">
    <source>
        <dbReference type="Pfam" id="PF02838"/>
    </source>
</evidence>
<feature type="domain" description="Beta-hexosaminidase bacterial type N-terminal" evidence="7">
    <location>
        <begin position="40"/>
        <end position="162"/>
    </location>
</feature>
<dbReference type="Gene3D" id="3.20.20.80">
    <property type="entry name" value="Glycosidases"/>
    <property type="match status" value="1"/>
</dbReference>
<reference evidence="8" key="1">
    <citation type="journal article" date="2021" name="PeerJ">
        <title>Extensive microbial diversity within the chicken gut microbiome revealed by metagenomics and culture.</title>
        <authorList>
            <person name="Gilroy R."/>
            <person name="Ravi A."/>
            <person name="Getino M."/>
            <person name="Pursley I."/>
            <person name="Horton D.L."/>
            <person name="Alikhan N.F."/>
            <person name="Baker D."/>
            <person name="Gharbi K."/>
            <person name="Hall N."/>
            <person name="Watson M."/>
            <person name="Adriaenssens E.M."/>
            <person name="Foster-Nyarko E."/>
            <person name="Jarju S."/>
            <person name="Secka A."/>
            <person name="Antonio M."/>
            <person name="Oren A."/>
            <person name="Chaudhuri R.R."/>
            <person name="La Ragione R."/>
            <person name="Hildebrand F."/>
            <person name="Pallen M.J."/>
        </authorList>
    </citation>
    <scope>NUCLEOTIDE SEQUENCE</scope>
    <source>
        <strain evidence="8">ChiGjej4B4-7305</strain>
    </source>
</reference>
<dbReference type="GO" id="GO:0004563">
    <property type="term" value="F:beta-N-acetylhexosaminidase activity"/>
    <property type="evidence" value="ECO:0007669"/>
    <property type="project" value="UniProtKB-ARBA"/>
</dbReference>
<organism evidence="8 9">
    <name type="scientific">Candidatus Ruania gallistercoris</name>
    <dbReference type="NCBI Taxonomy" id="2838746"/>
    <lineage>
        <taxon>Bacteria</taxon>
        <taxon>Bacillati</taxon>
        <taxon>Actinomycetota</taxon>
        <taxon>Actinomycetes</taxon>
        <taxon>Micrococcales</taxon>
        <taxon>Ruaniaceae</taxon>
        <taxon>Ruania</taxon>
    </lineage>
</organism>
<keyword evidence="5" id="KW-0732">Signal</keyword>
<dbReference type="SUPFAM" id="SSF89372">
    <property type="entry name" value="Fucose-specific lectin"/>
    <property type="match status" value="2"/>
</dbReference>
<dbReference type="SUPFAM" id="SSF55545">
    <property type="entry name" value="beta-N-acetylhexosaminidase-like domain"/>
    <property type="match status" value="1"/>
</dbReference>
<feature type="signal peptide" evidence="5">
    <location>
        <begin position="1"/>
        <end position="28"/>
    </location>
</feature>
<name>A0A9D2EGT4_9MICO</name>
<keyword evidence="2" id="KW-0378">Hydrolase</keyword>
<gene>
    <name evidence="8" type="ORF">H9815_15620</name>
</gene>
<evidence type="ECO:0000313" key="8">
    <source>
        <dbReference type="EMBL" id="HIZ37203.1"/>
    </source>
</evidence>
<dbReference type="Gene3D" id="3.30.379.10">
    <property type="entry name" value="Chitobiase/beta-hexosaminidase domain 2-like"/>
    <property type="match status" value="1"/>
</dbReference>
<sequence length="1062" mass="115487">MPTRRLTTLLAAPALLAGLAVTAVPASAAPETDDGDVSDMQVVPALKEWDADPAGEDFTLGGHIVLPGDADEELTTVAETVAEELENLTGTQVPVNTGQAQEGDIRLGLDELGLGEEGYRLEVDGTLTITADTPHGVFNGTRSVLQLLTRAEVIPAGAAEDWPSHEVRSVLVDNTPRHFSLTWWESFFQQMSYYKLNDTNLYIDGVGLDPEEMEQIDALAQRYYVQVVPQLNMPGHMATVLPSHPEYQLENQDGTLDSQALDLTNEEAVEWALGIIEENIDRFSSDVWHLGSDEFPSWPGTGENHPQLTEYARQKFGPDATFADLFADFQNRANEIVQAHGKTMRVWNDMIRESNVVTLDEDIAVEYWITHDALPGLLSPQEIADRGNQLINTDVDLLYYDMSRRNLDPRDLYEQFDVNTFTGGQEVEADHVSGARIAVWLAWIGTPMESDAEVLNNLRPDMAALTQHTWGEGADLSWTDFSALTDELGTPPGFTGSGHDIAGEPALAQNPDGTIAWFARGADGQLWAGQQHDPASGPWSSEPIAHTVVSDPAVLVDADGRVHAVARTRSGQVLHAWQSEPGSQEYRTERRGHSITGTPVPFVDGTDVGWAALAGDQLVVSTDSVRPTPVADGVTGDPAATVADGQVHVLAATESGHVHAQHGPDGWQTEHGDLTLNAQPSLVTAGEQPVAVVRSGEQILSRTLVGAAEWEQVADSARGIPSVTVDADGGVHAAYRHSGNEVWYAHRGTDGWSAELAWYDFVADPAIAVQSDGAPLIMGQNDRGFLATVQPNPDDADAPWQWAHLAESTTGTPALTLDAQDRPIYAVTTSYGDLQTGTRWGSISEWGRDFIVGTIQYPGDDLVPEELDRTRFQDRFGQDSAGEYDLLTMSDSEEAVPPEVVEGRLQVSGENYYSMLTAPQTLPGEGDLTVVADIEEFAETDGEENSLFLGFAADEDNRAVAWYNRSTSRFGFDIVTDEQTFGGWGDVPAQLRPGDRVAVTLSGRWLTAYRWHDGQWDRIHTAPVNGGDDLTDPQVRAEYHPAIGFRSGSGTLAVDNLQLRTR</sequence>
<dbReference type="InterPro" id="IPR017853">
    <property type="entry name" value="GH"/>
</dbReference>
<comment type="caution">
    <text evidence="8">The sequence shown here is derived from an EMBL/GenBank/DDBJ whole genome shotgun (WGS) entry which is preliminary data.</text>
</comment>
<evidence type="ECO:0000259" key="6">
    <source>
        <dbReference type="Pfam" id="PF00728"/>
    </source>
</evidence>
<evidence type="ECO:0000256" key="4">
    <source>
        <dbReference type="SAM" id="MobiDB-lite"/>
    </source>
</evidence>
<evidence type="ECO:0000256" key="1">
    <source>
        <dbReference type="ARBA" id="ARBA00006285"/>
    </source>
</evidence>
<dbReference type="InterPro" id="IPR052764">
    <property type="entry name" value="GH20_Enzymes"/>
</dbReference>
<keyword evidence="3" id="KW-0326">Glycosidase</keyword>
<evidence type="ECO:0000256" key="3">
    <source>
        <dbReference type="ARBA" id="ARBA00023295"/>
    </source>
</evidence>
<accession>A0A9D2EGT4</accession>
<dbReference type="GO" id="GO:0005975">
    <property type="term" value="P:carbohydrate metabolic process"/>
    <property type="evidence" value="ECO:0007669"/>
    <property type="project" value="InterPro"/>
</dbReference>
<evidence type="ECO:0000313" key="9">
    <source>
        <dbReference type="Proteomes" id="UP000824037"/>
    </source>
</evidence>
<dbReference type="EMBL" id="DXBY01000268">
    <property type="protein sequence ID" value="HIZ37203.1"/>
    <property type="molecule type" value="Genomic_DNA"/>
</dbReference>
<evidence type="ECO:0000256" key="2">
    <source>
        <dbReference type="ARBA" id="ARBA00022801"/>
    </source>
</evidence>